<evidence type="ECO:0000313" key="1">
    <source>
        <dbReference type="EMBL" id="KAF7827110.1"/>
    </source>
</evidence>
<dbReference type="GO" id="GO:0003887">
    <property type="term" value="F:DNA-directed DNA polymerase activity"/>
    <property type="evidence" value="ECO:0007669"/>
    <property type="project" value="UniProtKB-KW"/>
</dbReference>
<dbReference type="AlphaFoldDB" id="A0A834TVN0"/>
<dbReference type="EMBL" id="JAAIUW010000006">
    <property type="protein sequence ID" value="KAF7827110.1"/>
    <property type="molecule type" value="Genomic_DNA"/>
</dbReference>
<comment type="caution">
    <text evidence="1">The sequence shown here is derived from an EMBL/GenBank/DDBJ whole genome shotgun (WGS) entry which is preliminary data.</text>
</comment>
<keyword evidence="2" id="KW-1185">Reference proteome</keyword>
<organism evidence="1 2">
    <name type="scientific">Senna tora</name>
    <dbReference type="NCBI Taxonomy" id="362788"/>
    <lineage>
        <taxon>Eukaryota</taxon>
        <taxon>Viridiplantae</taxon>
        <taxon>Streptophyta</taxon>
        <taxon>Embryophyta</taxon>
        <taxon>Tracheophyta</taxon>
        <taxon>Spermatophyta</taxon>
        <taxon>Magnoliopsida</taxon>
        <taxon>eudicotyledons</taxon>
        <taxon>Gunneridae</taxon>
        <taxon>Pentapetalae</taxon>
        <taxon>rosids</taxon>
        <taxon>fabids</taxon>
        <taxon>Fabales</taxon>
        <taxon>Fabaceae</taxon>
        <taxon>Caesalpinioideae</taxon>
        <taxon>Cassia clade</taxon>
        <taxon>Senna</taxon>
    </lineage>
</organism>
<accession>A0A834TVN0</accession>
<proteinExistence type="predicted"/>
<keyword evidence="1" id="KW-0808">Transferase</keyword>
<gene>
    <name evidence="1" type="ORF">G2W53_018274</name>
</gene>
<reference evidence="1" key="1">
    <citation type="submission" date="2020-09" db="EMBL/GenBank/DDBJ databases">
        <title>Genome-Enabled Discovery of Anthraquinone Biosynthesis in Senna tora.</title>
        <authorList>
            <person name="Kang S.-H."/>
            <person name="Pandey R.P."/>
            <person name="Lee C.-M."/>
            <person name="Sim J.-S."/>
            <person name="Jeong J.-T."/>
            <person name="Choi B.-S."/>
            <person name="Jung M."/>
            <person name="Ginzburg D."/>
            <person name="Zhao K."/>
            <person name="Won S.Y."/>
            <person name="Oh T.-J."/>
            <person name="Yu Y."/>
            <person name="Kim N.-H."/>
            <person name="Lee O.R."/>
            <person name="Lee T.-H."/>
            <person name="Bashyal P."/>
            <person name="Kim T.-S."/>
            <person name="Lee W.-H."/>
            <person name="Kawkins C."/>
            <person name="Kim C.-K."/>
            <person name="Kim J.S."/>
            <person name="Ahn B.O."/>
            <person name="Rhee S.Y."/>
            <person name="Sohng J.K."/>
        </authorList>
    </citation>
    <scope>NUCLEOTIDE SEQUENCE</scope>
    <source>
        <tissue evidence="1">Leaf</tissue>
    </source>
</reference>
<keyword evidence="1" id="KW-0239">DNA-directed DNA polymerase</keyword>
<sequence length="68" mass="7916">MLGEYKEAIAHVKDLSLYTCIQRVPLGVNYDPFQEVQRHLNPPRMEVFKTEVQMLSDADMIYLNSNSK</sequence>
<dbReference type="OrthoDB" id="1723412at2759"/>
<evidence type="ECO:0000313" key="2">
    <source>
        <dbReference type="Proteomes" id="UP000634136"/>
    </source>
</evidence>
<name>A0A834TVN0_9FABA</name>
<dbReference type="Proteomes" id="UP000634136">
    <property type="component" value="Unassembled WGS sequence"/>
</dbReference>
<keyword evidence="1" id="KW-0548">Nucleotidyltransferase</keyword>
<protein>
    <submittedName>
        <fullName evidence="1">DNA-directed DNA polymerase</fullName>
    </submittedName>
</protein>